<proteinExistence type="predicted"/>
<dbReference type="EMBL" id="VSRR010003282">
    <property type="protein sequence ID" value="MPC35464.1"/>
    <property type="molecule type" value="Genomic_DNA"/>
</dbReference>
<keyword evidence="4" id="KW-1185">Reference proteome</keyword>
<feature type="compositionally biased region" description="Low complexity" evidence="1">
    <location>
        <begin position="39"/>
        <end position="55"/>
    </location>
</feature>
<evidence type="ECO:0000313" key="3">
    <source>
        <dbReference type="EMBL" id="MPC35464.1"/>
    </source>
</evidence>
<protein>
    <submittedName>
        <fullName evidence="3">Uncharacterized protein</fullName>
    </submittedName>
</protein>
<keyword evidence="2" id="KW-0472">Membrane</keyword>
<feature type="region of interest" description="Disordered" evidence="1">
    <location>
        <begin position="36"/>
        <end position="55"/>
    </location>
</feature>
<organism evidence="3 4">
    <name type="scientific">Portunus trituberculatus</name>
    <name type="common">Swimming crab</name>
    <name type="synonym">Neptunus trituberculatus</name>
    <dbReference type="NCBI Taxonomy" id="210409"/>
    <lineage>
        <taxon>Eukaryota</taxon>
        <taxon>Metazoa</taxon>
        <taxon>Ecdysozoa</taxon>
        <taxon>Arthropoda</taxon>
        <taxon>Crustacea</taxon>
        <taxon>Multicrustacea</taxon>
        <taxon>Malacostraca</taxon>
        <taxon>Eumalacostraca</taxon>
        <taxon>Eucarida</taxon>
        <taxon>Decapoda</taxon>
        <taxon>Pleocyemata</taxon>
        <taxon>Brachyura</taxon>
        <taxon>Eubrachyura</taxon>
        <taxon>Portunoidea</taxon>
        <taxon>Portunidae</taxon>
        <taxon>Portuninae</taxon>
        <taxon>Portunus</taxon>
    </lineage>
</organism>
<sequence>MSWGCRESPGRWARPWSTQLNAHHNIAKLHHYSAAPIHPAQSSPPSANPSSAPPSRLFYRAEPFLPCEGLTRSPFSPGTHSLGNAMRCSLRRSLETHACLHGSSLCLLVAVPFLSFVFSAWLTNQLFS</sequence>
<feature type="transmembrane region" description="Helical" evidence="2">
    <location>
        <begin position="99"/>
        <end position="122"/>
    </location>
</feature>
<evidence type="ECO:0000256" key="1">
    <source>
        <dbReference type="SAM" id="MobiDB-lite"/>
    </source>
</evidence>
<evidence type="ECO:0000313" key="4">
    <source>
        <dbReference type="Proteomes" id="UP000324222"/>
    </source>
</evidence>
<keyword evidence="2" id="KW-1133">Transmembrane helix</keyword>
<evidence type="ECO:0000256" key="2">
    <source>
        <dbReference type="SAM" id="Phobius"/>
    </source>
</evidence>
<reference evidence="3 4" key="1">
    <citation type="submission" date="2019-05" db="EMBL/GenBank/DDBJ databases">
        <title>Another draft genome of Portunus trituberculatus and its Hox gene families provides insights of decapod evolution.</title>
        <authorList>
            <person name="Jeong J.-H."/>
            <person name="Song I."/>
            <person name="Kim S."/>
            <person name="Choi T."/>
            <person name="Kim D."/>
            <person name="Ryu S."/>
            <person name="Kim W."/>
        </authorList>
    </citation>
    <scope>NUCLEOTIDE SEQUENCE [LARGE SCALE GENOMIC DNA]</scope>
    <source>
        <tissue evidence="3">Muscle</tissue>
    </source>
</reference>
<name>A0A5B7ET35_PORTR</name>
<keyword evidence="2" id="KW-0812">Transmembrane</keyword>
<accession>A0A5B7ET35</accession>
<dbReference type="AlphaFoldDB" id="A0A5B7ET35"/>
<comment type="caution">
    <text evidence="3">The sequence shown here is derived from an EMBL/GenBank/DDBJ whole genome shotgun (WGS) entry which is preliminary data.</text>
</comment>
<dbReference type="Proteomes" id="UP000324222">
    <property type="component" value="Unassembled WGS sequence"/>
</dbReference>
<gene>
    <name evidence="3" type="ORF">E2C01_028886</name>
</gene>